<evidence type="ECO:0000313" key="2">
    <source>
        <dbReference type="Proteomes" id="UP001148838"/>
    </source>
</evidence>
<keyword evidence="2" id="KW-1185">Reference proteome</keyword>
<reference evidence="1 2" key="1">
    <citation type="journal article" date="2022" name="Allergy">
        <title>Genome assembly and annotation of Periplaneta americana reveal a comprehensive cockroach allergen profile.</title>
        <authorList>
            <person name="Wang L."/>
            <person name="Xiong Q."/>
            <person name="Saelim N."/>
            <person name="Wang L."/>
            <person name="Nong W."/>
            <person name="Wan A.T."/>
            <person name="Shi M."/>
            <person name="Liu X."/>
            <person name="Cao Q."/>
            <person name="Hui J.H.L."/>
            <person name="Sookrung N."/>
            <person name="Leung T.F."/>
            <person name="Tungtrongchitr A."/>
            <person name="Tsui S.K.W."/>
        </authorList>
    </citation>
    <scope>NUCLEOTIDE SEQUENCE [LARGE SCALE GENOMIC DNA]</scope>
    <source>
        <strain evidence="1">PWHHKU_190912</strain>
    </source>
</reference>
<proteinExistence type="predicted"/>
<accession>A0ABQ8SLS9</accession>
<evidence type="ECO:0000313" key="1">
    <source>
        <dbReference type="EMBL" id="KAJ4434958.1"/>
    </source>
</evidence>
<organism evidence="1 2">
    <name type="scientific">Periplaneta americana</name>
    <name type="common">American cockroach</name>
    <name type="synonym">Blatta americana</name>
    <dbReference type="NCBI Taxonomy" id="6978"/>
    <lineage>
        <taxon>Eukaryota</taxon>
        <taxon>Metazoa</taxon>
        <taxon>Ecdysozoa</taxon>
        <taxon>Arthropoda</taxon>
        <taxon>Hexapoda</taxon>
        <taxon>Insecta</taxon>
        <taxon>Pterygota</taxon>
        <taxon>Neoptera</taxon>
        <taxon>Polyneoptera</taxon>
        <taxon>Dictyoptera</taxon>
        <taxon>Blattodea</taxon>
        <taxon>Blattoidea</taxon>
        <taxon>Blattidae</taxon>
        <taxon>Blattinae</taxon>
        <taxon>Periplaneta</taxon>
    </lineage>
</organism>
<comment type="caution">
    <text evidence="1">The sequence shown here is derived from an EMBL/GenBank/DDBJ whole genome shotgun (WGS) entry which is preliminary data.</text>
</comment>
<dbReference type="Proteomes" id="UP001148838">
    <property type="component" value="Unassembled WGS sequence"/>
</dbReference>
<sequence>MYGDSDIDRLLILKNTPSHQKYDCVHDLFRPYEKKKEHHTFCSNVLSEERSIYLKNYFLGPKHLKRKPTNA</sequence>
<name>A0ABQ8SLS9_PERAM</name>
<gene>
    <name evidence="1" type="ORF">ANN_23530</name>
</gene>
<dbReference type="EMBL" id="JAJSOF020000025">
    <property type="protein sequence ID" value="KAJ4434958.1"/>
    <property type="molecule type" value="Genomic_DNA"/>
</dbReference>
<protein>
    <submittedName>
        <fullName evidence="1">Uncharacterized protein</fullName>
    </submittedName>
</protein>